<accession>A0ABU8PE83</accession>
<evidence type="ECO:0000256" key="6">
    <source>
        <dbReference type="ARBA" id="ARBA00022723"/>
    </source>
</evidence>
<dbReference type="CDD" id="cd14789">
    <property type="entry name" value="Tiki"/>
    <property type="match status" value="1"/>
</dbReference>
<dbReference type="InterPro" id="IPR040230">
    <property type="entry name" value="TIKI1/2-like"/>
</dbReference>
<comment type="cofactor">
    <cofactor evidence="1">
        <name>Mn(2+)</name>
        <dbReference type="ChEBI" id="CHEBI:29035"/>
    </cofactor>
</comment>
<evidence type="ECO:0000256" key="12">
    <source>
        <dbReference type="ARBA" id="ARBA00023180"/>
    </source>
</evidence>
<keyword evidence="7 13" id="KW-0732">Signal</keyword>
<evidence type="ECO:0000256" key="1">
    <source>
        <dbReference type="ARBA" id="ARBA00001936"/>
    </source>
</evidence>
<protein>
    <submittedName>
        <fullName evidence="14">TraB/GumN family protein</fullName>
    </submittedName>
</protein>
<evidence type="ECO:0000256" key="10">
    <source>
        <dbReference type="ARBA" id="ARBA00023049"/>
    </source>
</evidence>
<evidence type="ECO:0000256" key="7">
    <source>
        <dbReference type="ARBA" id="ARBA00022729"/>
    </source>
</evidence>
<keyword evidence="15" id="KW-1185">Reference proteome</keyword>
<keyword evidence="11" id="KW-0472">Membrane</keyword>
<evidence type="ECO:0000313" key="14">
    <source>
        <dbReference type="EMBL" id="MEJ5020558.1"/>
    </source>
</evidence>
<reference evidence="14 15" key="1">
    <citation type="submission" date="2023-12" db="EMBL/GenBank/DDBJ databases">
        <title>Gut-associated functions are favored during microbiome assembly across C. elegans life.</title>
        <authorList>
            <person name="Zimmermann J."/>
        </authorList>
    </citation>
    <scope>NUCLEOTIDE SEQUENCE [LARGE SCALE GENOMIC DNA]</scope>
    <source>
        <strain evidence="14 15">MYb71</strain>
    </source>
</reference>
<evidence type="ECO:0000256" key="9">
    <source>
        <dbReference type="ARBA" id="ARBA00022989"/>
    </source>
</evidence>
<proteinExistence type="predicted"/>
<evidence type="ECO:0000256" key="11">
    <source>
        <dbReference type="ARBA" id="ARBA00023136"/>
    </source>
</evidence>
<feature type="chain" id="PRO_5046552571" evidence="13">
    <location>
        <begin position="22"/>
        <end position="335"/>
    </location>
</feature>
<keyword evidence="9" id="KW-1133">Transmembrane helix</keyword>
<gene>
    <name evidence="14" type="ORF">WH297_12560</name>
</gene>
<keyword evidence="12" id="KW-0325">Glycoprotein</keyword>
<evidence type="ECO:0000256" key="4">
    <source>
        <dbReference type="ARBA" id="ARBA00022670"/>
    </source>
</evidence>
<dbReference type="Proteomes" id="UP001375812">
    <property type="component" value="Unassembled WGS sequence"/>
</dbReference>
<feature type="signal peptide" evidence="13">
    <location>
        <begin position="1"/>
        <end position="21"/>
    </location>
</feature>
<dbReference type="EMBL" id="JBBGZH010000001">
    <property type="protein sequence ID" value="MEJ5020558.1"/>
    <property type="molecule type" value="Genomic_DNA"/>
</dbReference>
<keyword evidence="4" id="KW-0645">Protease</keyword>
<sequence length="335" mass="37112">MKKLLLVLLYACLAGATSARADDAPATCAVHGVNLIEGLEKKDPASWKELQRAADAVPNHKGLLWKIDKDSVEPSYLFGTIHLSDPRVLTLPRAADEAYRSAKTVVIETTDILDPKAFLHLKLEQPDLLLFTDGTTLKSHIPAERREEVERKLAERGIVLDAVAKMKPWILTGLLALPECERERKSEGKKSLDEQLALGAQAEGRNVQGLESAAEQFEAMNKMPLDFHIRNLVATVDYDDKVEDAMETTTALYLKGEIGMIMPSLRKIVPDSLSEEDYELFIKYLISDRNHVMADRAVPIIDKGNAFIAVGALHLPGKDGIIELLRAKGYRVTPL</sequence>
<comment type="caution">
    <text evidence="14">The sequence shown here is derived from an EMBL/GenBank/DDBJ whole genome shotgun (WGS) entry which is preliminary data.</text>
</comment>
<dbReference type="RefSeq" id="WP_105543303.1">
    <property type="nucleotide sequence ID" value="NZ_JBBGZH010000001.1"/>
</dbReference>
<dbReference type="PANTHER" id="PTHR31120:SF6">
    <property type="entry name" value="METALLOPROTEASE TIKI HOMOLOG"/>
    <property type="match status" value="1"/>
</dbReference>
<evidence type="ECO:0000256" key="2">
    <source>
        <dbReference type="ARBA" id="ARBA00001941"/>
    </source>
</evidence>
<keyword evidence="5" id="KW-0812">Transmembrane</keyword>
<keyword evidence="6" id="KW-0479">Metal-binding</keyword>
<evidence type="ECO:0000256" key="13">
    <source>
        <dbReference type="SAM" id="SignalP"/>
    </source>
</evidence>
<dbReference type="InterPro" id="IPR002816">
    <property type="entry name" value="TraB/PrgY/GumN_fam"/>
</dbReference>
<evidence type="ECO:0000256" key="5">
    <source>
        <dbReference type="ARBA" id="ARBA00022692"/>
    </source>
</evidence>
<comment type="subcellular location">
    <subcellularLocation>
        <location evidence="3">Membrane</location>
        <topology evidence="3">Single-pass type I membrane protein</topology>
    </subcellularLocation>
</comment>
<dbReference type="PANTHER" id="PTHR31120">
    <property type="entry name" value="METALLOPROTEASE TIKI"/>
    <property type="match status" value="1"/>
</dbReference>
<evidence type="ECO:0000256" key="3">
    <source>
        <dbReference type="ARBA" id="ARBA00004479"/>
    </source>
</evidence>
<comment type="cofactor">
    <cofactor evidence="2">
        <name>Co(2+)</name>
        <dbReference type="ChEBI" id="CHEBI:48828"/>
    </cofactor>
</comment>
<organism evidence="14 15">
    <name type="scientific">Ochrobactrum vermis</name>
    <dbReference type="NCBI Taxonomy" id="1827297"/>
    <lineage>
        <taxon>Bacteria</taxon>
        <taxon>Pseudomonadati</taxon>
        <taxon>Pseudomonadota</taxon>
        <taxon>Alphaproteobacteria</taxon>
        <taxon>Hyphomicrobiales</taxon>
        <taxon>Brucellaceae</taxon>
        <taxon>Brucella/Ochrobactrum group</taxon>
        <taxon>Ochrobactrum</taxon>
    </lineage>
</organism>
<keyword evidence="8" id="KW-0378">Hydrolase</keyword>
<evidence type="ECO:0000256" key="8">
    <source>
        <dbReference type="ARBA" id="ARBA00022801"/>
    </source>
</evidence>
<name>A0ABU8PE83_9HYPH</name>
<dbReference type="Pfam" id="PF01963">
    <property type="entry name" value="TraB_PrgY_gumN"/>
    <property type="match status" value="1"/>
</dbReference>
<keyword evidence="10" id="KW-0482">Metalloprotease</keyword>
<evidence type="ECO:0000313" key="15">
    <source>
        <dbReference type="Proteomes" id="UP001375812"/>
    </source>
</evidence>